<dbReference type="Proteomes" id="UP001597601">
    <property type="component" value="Unassembled WGS sequence"/>
</dbReference>
<feature type="compositionally biased region" description="Polar residues" evidence="1">
    <location>
        <begin position="90"/>
        <end position="119"/>
    </location>
</feature>
<dbReference type="Pfam" id="PF20125">
    <property type="entry name" value="DUF6515"/>
    <property type="match status" value="1"/>
</dbReference>
<comment type="caution">
    <text evidence="3">The sequence shown here is derived from an EMBL/GenBank/DDBJ whole genome shotgun (WGS) entry which is preliminary data.</text>
</comment>
<accession>A0ABW5XMH6</accession>
<dbReference type="EMBL" id="JBHUON010000006">
    <property type="protein sequence ID" value="MFD2864383.1"/>
    <property type="molecule type" value="Genomic_DNA"/>
</dbReference>
<evidence type="ECO:0000313" key="4">
    <source>
        <dbReference type="Proteomes" id="UP001597601"/>
    </source>
</evidence>
<organism evidence="3 4">
    <name type="scientific">Mucilaginibacter antarcticus</name>
    <dbReference type="NCBI Taxonomy" id="1855725"/>
    <lineage>
        <taxon>Bacteria</taxon>
        <taxon>Pseudomonadati</taxon>
        <taxon>Bacteroidota</taxon>
        <taxon>Sphingobacteriia</taxon>
        <taxon>Sphingobacteriales</taxon>
        <taxon>Sphingobacteriaceae</taxon>
        <taxon>Mucilaginibacter</taxon>
    </lineage>
</organism>
<evidence type="ECO:0000256" key="1">
    <source>
        <dbReference type="SAM" id="MobiDB-lite"/>
    </source>
</evidence>
<evidence type="ECO:0000256" key="2">
    <source>
        <dbReference type="SAM" id="SignalP"/>
    </source>
</evidence>
<feature type="compositionally biased region" description="Low complexity" evidence="1">
    <location>
        <begin position="77"/>
        <end position="89"/>
    </location>
</feature>
<protein>
    <submittedName>
        <fullName evidence="3">DUF6515 family protein</fullName>
    </submittedName>
</protein>
<evidence type="ECO:0000313" key="3">
    <source>
        <dbReference type="EMBL" id="MFD2864383.1"/>
    </source>
</evidence>
<name>A0ABW5XMH6_9SPHI</name>
<dbReference type="InterPro" id="IPR045398">
    <property type="entry name" value="DUF6515"/>
</dbReference>
<feature type="region of interest" description="Disordered" evidence="1">
    <location>
        <begin position="29"/>
        <end position="168"/>
    </location>
</feature>
<feature type="chain" id="PRO_5045969544" evidence="2">
    <location>
        <begin position="28"/>
        <end position="407"/>
    </location>
</feature>
<keyword evidence="4" id="KW-1185">Reference proteome</keyword>
<keyword evidence="2" id="KW-0732">Signal</keyword>
<sequence length="407" mass="43329">MKRIYQYLTLTGVSALMCLFMALEVNAQQRGGGGSSGGGGGGRSGGGGGGGGFSRGGGGGGNSGGGGGRPSGGFSGGSSSRSQGTISGGNSSRSQGTFSSPSPGVQRGGSFSRSPQSAGTYDRGRSNNSFSPRAVAPQGSQQRGAQYSRGLSFERGGVGSSNRGNYNNYRGGVGSIRGGYYRSGRYYPNGYGYNNYGRNYAYRYSPWYNTGGYYYNRGFYGSLYSPRLGFSLGVLPFGYYPFSWGSSRYFYSDGYFYQYDNSQYTVVEPPLGAAVNALPRNASAITINGQQFYQANGVYYTPVTRDDGTIVYQVAGKDGQLDQYSSAENGYDIATEDNPGRRSSSSAPAVTNMPQVGDLVYSLPSDTRKIKLDGIQYYVSPEDIYFQETRDTNGNKAYKVTSTPEEQ</sequence>
<feature type="compositionally biased region" description="Gly residues" evidence="1">
    <location>
        <begin position="30"/>
        <end position="76"/>
    </location>
</feature>
<reference evidence="4" key="1">
    <citation type="journal article" date="2019" name="Int. J. Syst. Evol. Microbiol.">
        <title>The Global Catalogue of Microorganisms (GCM) 10K type strain sequencing project: providing services to taxonomists for standard genome sequencing and annotation.</title>
        <authorList>
            <consortium name="The Broad Institute Genomics Platform"/>
            <consortium name="The Broad Institute Genome Sequencing Center for Infectious Disease"/>
            <person name="Wu L."/>
            <person name="Ma J."/>
        </authorList>
    </citation>
    <scope>NUCLEOTIDE SEQUENCE [LARGE SCALE GENOMIC DNA]</scope>
    <source>
        <strain evidence="4">KCTC 52232</strain>
    </source>
</reference>
<dbReference type="RefSeq" id="WP_377124856.1">
    <property type="nucleotide sequence ID" value="NZ_JBHUON010000006.1"/>
</dbReference>
<proteinExistence type="predicted"/>
<feature type="signal peptide" evidence="2">
    <location>
        <begin position="1"/>
        <end position="27"/>
    </location>
</feature>
<gene>
    <name evidence="3" type="ORF">ACFSYC_06745</name>
</gene>